<protein>
    <submittedName>
        <fullName evidence="2">Uncharacterized protein</fullName>
    </submittedName>
</protein>
<dbReference type="EMBL" id="JAPNKA010000001">
    <property type="protein sequence ID" value="MCY1077073.1"/>
    <property type="molecule type" value="Genomic_DNA"/>
</dbReference>
<accession>A0ABT4A5Z8</accession>
<sequence length="465" mass="49673">MGVWAHKGVNQPIEAPSADPAQAQTINQWETEQHAELTKYLRTRFKNTGKTFVLKGWETDWILVYGGGDAPESTLTALVNTLREEGLGGWRDGAAKSIIHITDAPPHDPEVQTGYTAISVTSHAYAPYVEQLPLPASNSLTTAGPQPVPAGALTPSVRIFPIVVGDDPATLESSTFFATRTKGRVFTADTAQEVVEAILDAVTTPPASTFRVHGTVGISGSDMKGANRLTRGPCAGQPFMTATALNSTIDVDFNGTKATWDCTAPEYSFGELPFTPGTKTFTFDPPGPYKCEWYVLYGTRDSESFTANPDGTCSVTVGMSKPGELFVWFLVKPIALYKVTGAVGLFGSDMTGANRFTRGPCPGTPFNTSSAINVTQADLGAARWDCAAPSFYFGDTLGQGVPLGTGTRSFTFTPPPGYRCNWYSAYGTKTSESFSTSGNSCTITLGLSANPGDIFLWYYVQPTSP</sequence>
<feature type="region of interest" description="Disordered" evidence="1">
    <location>
        <begin position="1"/>
        <end position="20"/>
    </location>
</feature>
<keyword evidence="3" id="KW-1185">Reference proteome</keyword>
<dbReference type="Proteomes" id="UP001207654">
    <property type="component" value="Unassembled WGS sequence"/>
</dbReference>
<gene>
    <name evidence="2" type="ORF">OV287_21570</name>
</gene>
<reference evidence="2 3" key="1">
    <citation type="submission" date="2022-11" db="EMBL/GenBank/DDBJ databases">
        <title>Minimal conservation of predation-associated metabolite biosynthetic gene clusters underscores biosynthetic potential of Myxococcota including descriptions for ten novel species: Archangium lansinium sp. nov., Myxococcus landrumus sp. nov., Nannocystis bai.</title>
        <authorList>
            <person name="Ahearne A."/>
            <person name="Stevens C."/>
            <person name="Phillips K."/>
        </authorList>
    </citation>
    <scope>NUCLEOTIDE SEQUENCE [LARGE SCALE GENOMIC DNA]</scope>
    <source>
        <strain evidence="2 3">MIWBW</strain>
    </source>
</reference>
<name>A0ABT4A5Z8_9BACT</name>
<comment type="caution">
    <text evidence="2">The sequence shown here is derived from an EMBL/GenBank/DDBJ whole genome shotgun (WGS) entry which is preliminary data.</text>
</comment>
<dbReference type="RefSeq" id="WP_267535926.1">
    <property type="nucleotide sequence ID" value="NZ_JAPNKA010000001.1"/>
</dbReference>
<dbReference type="Gene3D" id="3.40.50.410">
    <property type="entry name" value="von Willebrand factor, type A domain"/>
    <property type="match status" value="1"/>
</dbReference>
<dbReference type="SUPFAM" id="SSF53300">
    <property type="entry name" value="vWA-like"/>
    <property type="match status" value="1"/>
</dbReference>
<evidence type="ECO:0000256" key="1">
    <source>
        <dbReference type="SAM" id="MobiDB-lite"/>
    </source>
</evidence>
<dbReference type="InterPro" id="IPR036465">
    <property type="entry name" value="vWFA_dom_sf"/>
</dbReference>
<organism evidence="2 3">
    <name type="scientific">Archangium lansingense</name>
    <dbReference type="NCBI Taxonomy" id="2995310"/>
    <lineage>
        <taxon>Bacteria</taxon>
        <taxon>Pseudomonadati</taxon>
        <taxon>Myxococcota</taxon>
        <taxon>Myxococcia</taxon>
        <taxon>Myxococcales</taxon>
        <taxon>Cystobacterineae</taxon>
        <taxon>Archangiaceae</taxon>
        <taxon>Archangium</taxon>
    </lineage>
</organism>
<proteinExistence type="predicted"/>
<evidence type="ECO:0000313" key="2">
    <source>
        <dbReference type="EMBL" id="MCY1077073.1"/>
    </source>
</evidence>
<evidence type="ECO:0000313" key="3">
    <source>
        <dbReference type="Proteomes" id="UP001207654"/>
    </source>
</evidence>